<evidence type="ECO:0000313" key="1">
    <source>
        <dbReference type="EMBL" id="CAD8128831.1"/>
    </source>
</evidence>
<sequence length="63" mass="7301">MKNEVIKELLKLNLESLPGIWFIQGTSIRTIMPINNFLDDITTNCKKKLEDDFEIYGKSELAQ</sequence>
<dbReference type="AlphaFoldDB" id="A0A8S1RJS4"/>
<evidence type="ECO:0000313" key="2">
    <source>
        <dbReference type="Proteomes" id="UP000692954"/>
    </source>
</evidence>
<keyword evidence="2" id="KW-1185">Reference proteome</keyword>
<dbReference type="EMBL" id="CAJJDN010000198">
    <property type="protein sequence ID" value="CAD8128831.1"/>
    <property type="molecule type" value="Genomic_DNA"/>
</dbReference>
<dbReference type="Proteomes" id="UP000692954">
    <property type="component" value="Unassembled WGS sequence"/>
</dbReference>
<reference evidence="1" key="1">
    <citation type="submission" date="2021-01" db="EMBL/GenBank/DDBJ databases">
        <authorList>
            <consortium name="Genoscope - CEA"/>
            <person name="William W."/>
        </authorList>
    </citation>
    <scope>NUCLEOTIDE SEQUENCE</scope>
</reference>
<organism evidence="1 2">
    <name type="scientific">Paramecium sonneborni</name>
    <dbReference type="NCBI Taxonomy" id="65129"/>
    <lineage>
        <taxon>Eukaryota</taxon>
        <taxon>Sar</taxon>
        <taxon>Alveolata</taxon>
        <taxon>Ciliophora</taxon>
        <taxon>Intramacronucleata</taxon>
        <taxon>Oligohymenophorea</taxon>
        <taxon>Peniculida</taxon>
        <taxon>Parameciidae</taxon>
        <taxon>Paramecium</taxon>
    </lineage>
</organism>
<comment type="caution">
    <text evidence="1">The sequence shown here is derived from an EMBL/GenBank/DDBJ whole genome shotgun (WGS) entry which is preliminary data.</text>
</comment>
<proteinExistence type="predicted"/>
<gene>
    <name evidence="1" type="ORF">PSON_ATCC_30995.1.T1980003</name>
</gene>
<name>A0A8S1RJS4_9CILI</name>
<accession>A0A8S1RJS4</accession>
<protein>
    <submittedName>
        <fullName evidence="1">Uncharacterized protein</fullName>
    </submittedName>
</protein>